<dbReference type="PROSITE" id="PS01031">
    <property type="entry name" value="SHSP"/>
    <property type="match status" value="1"/>
</dbReference>
<evidence type="ECO:0000256" key="5">
    <source>
        <dbReference type="ARBA" id="ARBA00023136"/>
    </source>
</evidence>
<proteinExistence type="inferred from homology"/>
<name>A0AA39H3N4_9BILA</name>
<evidence type="ECO:0000256" key="7">
    <source>
        <dbReference type="PROSITE-ProRule" id="PRU00285"/>
    </source>
</evidence>
<feature type="compositionally biased region" description="Low complexity" evidence="9">
    <location>
        <begin position="122"/>
        <end position="132"/>
    </location>
</feature>
<dbReference type="Pfam" id="PF12706">
    <property type="entry name" value="Lactamase_B_2"/>
    <property type="match status" value="1"/>
</dbReference>
<dbReference type="InterPro" id="IPR004254">
    <property type="entry name" value="AdipoR/HlyIII-related"/>
</dbReference>
<feature type="region of interest" description="Disordered" evidence="9">
    <location>
        <begin position="263"/>
        <end position="287"/>
    </location>
</feature>
<keyword evidence="5 10" id="KW-0472">Membrane</keyword>
<sequence length="1117" mass="126076">MRTPKRTVNRSPRGFRWSIEHMSVMYPADIDESAQSTICPFGDANNADVQRALDVYWEGVHNVMSPDERKRSQSTASRGYESDVASLPRTPKQNGNMATPKRSVSHVPQSSSLRTRCTFPRSSLSTPQSSSRSFEEMSADSPSNIDENSASPYCSFEDTDGDTVPHEIDQYWERSHYAMSPRVSFKVRFTMEPATRDQSQLGSNDYSHDVTEALEEAREILTQGQARKHSREHILEDATTVKVTKSGTNAEPIEVVVSRRTVVSQPNSEDEEEYGGYGSGSDGDTLIRSRTSSYIHHRHDTHFEGTATRHTNVRYRRKKGDSWQRDVGGEVDTGEEAHLEVDVKAECVENDEGSHLVKTWEARWTVQHYDLLPEWLQDNEFLRHGHRPPLPSFSECFKSIWALHTETGNIWTHLIGCVAFFFLALWFLTRPDTHIQFQEKLVFSFFFLGAIFCLGMSCTFHTVSCHSADVVRIFSKLDYVGISLLIIGSFIPWIYYGFYCRMEPKITYIGMVCVLGVAAVIVSLWDKFSESKYRPLRALVFVCMGGSGVIPALHFMWKEGSERLFDQGGFHWLLAMAGLYLLGALLYATRTPERFFPGKFDIWNSMDDNEVSSKLNFAKPTFDGSRYGNPKSFTGWTGLPSLSALWKWKFVEEDNSALPSKLVIEQTLPVEKPDFNVGNSSLAATWLGHATVLVQMSSVTFITDPVWSSRASPLPIAGPKRYRPPPADIKDLPQIHFGVISHNHYDHLDASAVSEISKRFPEMDWFVPMGLKSWMESTVYSNKERIQEMNWGEVASRTYNGQQFLIYCIPAQHWSQRGLLDKFKTLWSGWAVVSPNRRFYYTGDTGYCAEEFDKLGKHLGPFDLSAIPIGCYAPRWFMKPQHINGDEAVQIHLKSRSKHSMAIHWGTYAMGSNEAYDEPPKKLQEAVTAAGLTTQQFFSVKHGETWKIPEEPNHQSSSYNRTYERKVVEETPRIRVATGAPFQITTPSFQPSSSLLTGVGGAHNYHFGGTSGSFHSSDDSFSATVDLHDFKPEDLSVSVVGSQIVIEGKHPEKEDQLGSIQRHFIRKFNLPKTIPAENVNSNLSNDGRLTITATAPQKKEVAGTTTIPIKIVQSENK</sequence>
<dbReference type="SUPFAM" id="SSF56281">
    <property type="entry name" value="Metallo-hydrolase/oxidoreductase"/>
    <property type="match status" value="1"/>
</dbReference>
<feature type="compositionally biased region" description="Polar residues" evidence="9">
    <location>
        <begin position="106"/>
        <end position="115"/>
    </location>
</feature>
<dbReference type="Gene3D" id="2.60.40.790">
    <property type="match status" value="1"/>
</dbReference>
<dbReference type="InterPro" id="IPR023252">
    <property type="entry name" value="Aurora_borealis_protein"/>
</dbReference>
<feature type="transmembrane region" description="Helical" evidence="10">
    <location>
        <begin position="538"/>
        <end position="557"/>
    </location>
</feature>
<accession>A0AA39H3N4</accession>
<evidence type="ECO:0000259" key="11">
    <source>
        <dbReference type="PROSITE" id="PS01031"/>
    </source>
</evidence>
<reference evidence="12" key="1">
    <citation type="submission" date="2023-06" db="EMBL/GenBank/DDBJ databases">
        <title>Genomic analysis of the entomopathogenic nematode Steinernema hermaphroditum.</title>
        <authorList>
            <person name="Schwarz E.M."/>
            <person name="Heppert J.K."/>
            <person name="Baniya A."/>
            <person name="Schwartz H.T."/>
            <person name="Tan C.-H."/>
            <person name="Antoshechkin I."/>
            <person name="Sternberg P.W."/>
            <person name="Goodrich-Blair H."/>
            <person name="Dillman A.R."/>
        </authorList>
    </citation>
    <scope>NUCLEOTIDE SEQUENCE</scope>
    <source>
        <strain evidence="12">PS9179</strain>
        <tissue evidence="12">Whole animal</tissue>
    </source>
</reference>
<keyword evidence="6" id="KW-0479">Metal-binding</keyword>
<feature type="region of interest" description="Disordered" evidence="9">
    <location>
        <begin position="66"/>
        <end position="162"/>
    </location>
</feature>
<dbReference type="GO" id="GO:0016020">
    <property type="term" value="C:membrane"/>
    <property type="evidence" value="ECO:0007669"/>
    <property type="project" value="UniProtKB-SubCell"/>
</dbReference>
<dbReference type="PANTHER" id="PTHR15032">
    <property type="entry name" value="N-ACYL-PHOSPHATIDYLETHANOLAMINE-HYDROLYZING PHOSPHOLIPASE D"/>
    <property type="match status" value="1"/>
</dbReference>
<keyword evidence="6" id="KW-0862">Zinc</keyword>
<gene>
    <name evidence="12" type="ORF">QR680_002683</name>
</gene>
<evidence type="ECO:0000256" key="9">
    <source>
        <dbReference type="SAM" id="MobiDB-lite"/>
    </source>
</evidence>
<dbReference type="Pfam" id="PF03006">
    <property type="entry name" value="HlyIII"/>
    <property type="match status" value="1"/>
</dbReference>
<feature type="transmembrane region" description="Helical" evidence="10">
    <location>
        <begin position="410"/>
        <end position="429"/>
    </location>
</feature>
<evidence type="ECO:0000256" key="1">
    <source>
        <dbReference type="ARBA" id="ARBA00004141"/>
    </source>
</evidence>
<dbReference type="InterPro" id="IPR008978">
    <property type="entry name" value="HSP20-like_chaperone"/>
</dbReference>
<feature type="binding site" evidence="6">
    <location>
        <position position="461"/>
    </location>
    <ligand>
        <name>Zn(2+)</name>
        <dbReference type="ChEBI" id="CHEBI:29105"/>
    </ligand>
</feature>
<dbReference type="GO" id="GO:0070292">
    <property type="term" value="P:N-acylphosphatidylethanolamine metabolic process"/>
    <property type="evidence" value="ECO:0007669"/>
    <property type="project" value="TreeGrafter"/>
</dbReference>
<dbReference type="InterPro" id="IPR001279">
    <property type="entry name" value="Metallo-B-lactamas"/>
</dbReference>
<feature type="transmembrane region" description="Helical" evidence="10">
    <location>
        <begin position="569"/>
        <end position="589"/>
    </location>
</feature>
<keyword evidence="13" id="KW-1185">Reference proteome</keyword>
<evidence type="ECO:0000313" key="13">
    <source>
        <dbReference type="Proteomes" id="UP001175271"/>
    </source>
</evidence>
<dbReference type="Gene3D" id="3.60.15.10">
    <property type="entry name" value="Ribonuclease Z/Hydroxyacylglutathione hydrolase-like"/>
    <property type="match status" value="1"/>
</dbReference>
<keyword evidence="3 10" id="KW-0812">Transmembrane</keyword>
<dbReference type="PANTHER" id="PTHR15032:SF4">
    <property type="entry name" value="N-ACYL-PHOSPHATIDYLETHANOLAMINE-HYDROLYZING PHOSPHOLIPASE D"/>
    <property type="match status" value="1"/>
</dbReference>
<dbReference type="PRINTS" id="PR00299">
    <property type="entry name" value="ACRYSTALLIN"/>
</dbReference>
<feature type="transmembrane region" description="Helical" evidence="10">
    <location>
        <begin position="508"/>
        <end position="526"/>
    </location>
</feature>
<evidence type="ECO:0000256" key="3">
    <source>
        <dbReference type="ARBA" id="ARBA00022692"/>
    </source>
</evidence>
<evidence type="ECO:0000256" key="8">
    <source>
        <dbReference type="RuleBase" id="RU003616"/>
    </source>
</evidence>
<organism evidence="12 13">
    <name type="scientific">Steinernema hermaphroditum</name>
    <dbReference type="NCBI Taxonomy" id="289476"/>
    <lineage>
        <taxon>Eukaryota</taxon>
        <taxon>Metazoa</taxon>
        <taxon>Ecdysozoa</taxon>
        <taxon>Nematoda</taxon>
        <taxon>Chromadorea</taxon>
        <taxon>Rhabditida</taxon>
        <taxon>Tylenchina</taxon>
        <taxon>Panagrolaimomorpha</taxon>
        <taxon>Strongyloidoidea</taxon>
        <taxon>Steinernematidae</taxon>
        <taxon>Steinernema</taxon>
    </lineage>
</organism>
<comment type="subcellular location">
    <subcellularLocation>
        <location evidence="1">Membrane</location>
        <topology evidence="1">Multi-pass membrane protein</topology>
    </subcellularLocation>
</comment>
<dbReference type="InterPro" id="IPR001436">
    <property type="entry name" value="Alpha-crystallin/sHSP_animal"/>
</dbReference>
<protein>
    <recommendedName>
        <fullName evidence="11">SHSP domain-containing protein</fullName>
    </recommendedName>
</protein>
<dbReference type="SUPFAM" id="SSF49764">
    <property type="entry name" value="HSP20-like chaperones"/>
    <property type="match status" value="1"/>
</dbReference>
<dbReference type="AlphaFoldDB" id="A0AA39H3N4"/>
<dbReference type="GO" id="GO:0046872">
    <property type="term" value="F:metal ion binding"/>
    <property type="evidence" value="ECO:0007669"/>
    <property type="project" value="UniProtKB-KW"/>
</dbReference>
<dbReference type="GO" id="GO:0005737">
    <property type="term" value="C:cytoplasm"/>
    <property type="evidence" value="ECO:0007669"/>
    <property type="project" value="TreeGrafter"/>
</dbReference>
<dbReference type="Pfam" id="PF00011">
    <property type="entry name" value="HSP20"/>
    <property type="match status" value="1"/>
</dbReference>
<dbReference type="Pfam" id="PF15280">
    <property type="entry name" value="BORA_N"/>
    <property type="match status" value="1"/>
</dbReference>
<evidence type="ECO:0000256" key="4">
    <source>
        <dbReference type="ARBA" id="ARBA00022989"/>
    </source>
</evidence>
<comment type="similarity">
    <text evidence="2">Belongs to the ADIPOR family.</text>
</comment>
<evidence type="ECO:0000256" key="2">
    <source>
        <dbReference type="ARBA" id="ARBA00007018"/>
    </source>
</evidence>
<dbReference type="Proteomes" id="UP001175271">
    <property type="component" value="Unassembled WGS sequence"/>
</dbReference>
<evidence type="ECO:0000256" key="10">
    <source>
        <dbReference type="SAM" id="Phobius"/>
    </source>
</evidence>
<feature type="compositionally biased region" description="Polar residues" evidence="9">
    <location>
        <begin position="140"/>
        <end position="152"/>
    </location>
</feature>
<comment type="caution">
    <text evidence="12">The sequence shown here is derived from an EMBL/GenBank/DDBJ whole genome shotgun (WGS) entry which is preliminary data.</text>
</comment>
<feature type="transmembrane region" description="Helical" evidence="10">
    <location>
        <begin position="441"/>
        <end position="465"/>
    </location>
</feature>
<evidence type="ECO:0000256" key="6">
    <source>
        <dbReference type="PIRSR" id="PIRSR604254-1"/>
    </source>
</evidence>
<feature type="domain" description="SHSP" evidence="11">
    <location>
        <begin position="1003"/>
        <end position="1110"/>
    </location>
</feature>
<keyword evidence="4 10" id="KW-1133">Transmembrane helix</keyword>
<feature type="transmembrane region" description="Helical" evidence="10">
    <location>
        <begin position="477"/>
        <end position="496"/>
    </location>
</feature>
<dbReference type="InterPro" id="IPR002068">
    <property type="entry name" value="A-crystallin/Hsp20_dom"/>
</dbReference>
<dbReference type="EMBL" id="JAUCMV010000005">
    <property type="protein sequence ID" value="KAK0398631.1"/>
    <property type="molecule type" value="Genomic_DNA"/>
</dbReference>
<dbReference type="GO" id="GO:0070291">
    <property type="term" value="P:N-acylethanolamine metabolic process"/>
    <property type="evidence" value="ECO:0007669"/>
    <property type="project" value="TreeGrafter"/>
</dbReference>
<evidence type="ECO:0000313" key="12">
    <source>
        <dbReference type="EMBL" id="KAK0398631.1"/>
    </source>
</evidence>
<dbReference type="InterPro" id="IPR036866">
    <property type="entry name" value="RibonucZ/Hydroxyglut_hydro"/>
</dbReference>
<comment type="similarity">
    <text evidence="7 8">Belongs to the small heat shock protein (HSP20) family.</text>
</comment>
<dbReference type="GO" id="GO:0070290">
    <property type="term" value="F:N-acylphosphatidylethanolamine-specific phospholipase D activity"/>
    <property type="evidence" value="ECO:0007669"/>
    <property type="project" value="TreeGrafter"/>
</dbReference>
<dbReference type="CDD" id="cd06526">
    <property type="entry name" value="metazoan_ACD"/>
    <property type="match status" value="1"/>
</dbReference>